<comment type="caution">
    <text evidence="2">The sequence shown here is derived from an EMBL/GenBank/DDBJ whole genome shotgun (WGS) entry which is preliminary data.</text>
</comment>
<feature type="domain" description="HTH cro/C1-type" evidence="1">
    <location>
        <begin position="2"/>
        <end position="45"/>
    </location>
</feature>
<dbReference type="Pfam" id="PF01381">
    <property type="entry name" value="HTH_3"/>
    <property type="match status" value="1"/>
</dbReference>
<dbReference type="RefSeq" id="WP_367879992.1">
    <property type="nucleotide sequence ID" value="NZ_JBFNXX010000043.1"/>
</dbReference>
<accession>A0ABV3RTM0</accession>
<evidence type="ECO:0000259" key="1">
    <source>
        <dbReference type="PROSITE" id="PS50943"/>
    </source>
</evidence>
<dbReference type="PROSITE" id="PS50943">
    <property type="entry name" value="HTH_CROC1"/>
    <property type="match status" value="1"/>
</dbReference>
<dbReference type="CDD" id="cd00093">
    <property type="entry name" value="HTH_XRE"/>
    <property type="match status" value="1"/>
</dbReference>
<reference evidence="2 3" key="1">
    <citation type="submission" date="2024-07" db="EMBL/GenBank/DDBJ databases">
        <title>Marimonas sp.nov., isolated from tidal-flat sediment.</title>
        <authorList>
            <person name="Jayan J.N."/>
            <person name="Lee S.S."/>
        </authorList>
    </citation>
    <scope>NUCLEOTIDE SEQUENCE [LARGE SCALE GENOMIC DNA]</scope>
    <source>
        <strain evidence="2 3">MJW-29</strain>
    </source>
</reference>
<gene>
    <name evidence="2" type="ORF">AB2B41_22070</name>
</gene>
<proteinExistence type="predicted"/>
<name>A0ABV3RTM0_9RHOB</name>
<sequence>MIRELRRRLGMTQQQLAEQLHVDQGTVSRWERGVESPRPRRWAALNDLLLRDESRRAMLRSLAFLRQDYFPTSLLDSKLKLVEISAKGKKHFLDRGLDPDAMIGRSLDAYASRFGNPAIEEQLKITLEHSGLLSGEALLYRFVRNYNGRGHTTIYEPIFENGQLWGVLNYVARYFNLPQNGYNGFELIEAVRTDDVSKAVTLLRGPNFMHVQSALRIEA</sequence>
<dbReference type="SUPFAM" id="SSF47413">
    <property type="entry name" value="lambda repressor-like DNA-binding domains"/>
    <property type="match status" value="1"/>
</dbReference>
<dbReference type="InterPro" id="IPR010982">
    <property type="entry name" value="Lambda_DNA-bd_dom_sf"/>
</dbReference>
<organism evidence="2 3">
    <name type="scientific">Sulfitobacter sediminis</name>
    <dbReference type="NCBI Taxonomy" id="3234186"/>
    <lineage>
        <taxon>Bacteria</taxon>
        <taxon>Pseudomonadati</taxon>
        <taxon>Pseudomonadota</taxon>
        <taxon>Alphaproteobacteria</taxon>
        <taxon>Rhodobacterales</taxon>
        <taxon>Roseobacteraceae</taxon>
        <taxon>Sulfitobacter</taxon>
    </lineage>
</organism>
<dbReference type="Proteomes" id="UP001556098">
    <property type="component" value="Unassembled WGS sequence"/>
</dbReference>
<dbReference type="InterPro" id="IPR001387">
    <property type="entry name" value="Cro/C1-type_HTH"/>
</dbReference>
<dbReference type="EMBL" id="JBFNXX010000043">
    <property type="protein sequence ID" value="MEW9922294.1"/>
    <property type="molecule type" value="Genomic_DNA"/>
</dbReference>
<keyword evidence="3" id="KW-1185">Reference proteome</keyword>
<protein>
    <submittedName>
        <fullName evidence="2">Helix-turn-helix domain-containing protein</fullName>
    </submittedName>
</protein>
<evidence type="ECO:0000313" key="2">
    <source>
        <dbReference type="EMBL" id="MEW9922294.1"/>
    </source>
</evidence>
<evidence type="ECO:0000313" key="3">
    <source>
        <dbReference type="Proteomes" id="UP001556098"/>
    </source>
</evidence>
<dbReference type="SMART" id="SM00530">
    <property type="entry name" value="HTH_XRE"/>
    <property type="match status" value="1"/>
</dbReference>
<dbReference type="Gene3D" id="1.10.260.40">
    <property type="entry name" value="lambda repressor-like DNA-binding domains"/>
    <property type="match status" value="1"/>
</dbReference>